<reference evidence="2 3" key="1">
    <citation type="journal article" date="2015" name="Genome Biol.">
        <title>Comparative genomics of Steinernema reveals deeply conserved gene regulatory networks.</title>
        <authorList>
            <person name="Dillman A.R."/>
            <person name="Macchietto M."/>
            <person name="Porter C.F."/>
            <person name="Rogers A."/>
            <person name="Williams B."/>
            <person name="Antoshechkin I."/>
            <person name="Lee M.M."/>
            <person name="Goodwin Z."/>
            <person name="Lu X."/>
            <person name="Lewis E.E."/>
            <person name="Goodrich-Blair H."/>
            <person name="Stock S.P."/>
            <person name="Adams B.J."/>
            <person name="Sternberg P.W."/>
            <person name="Mortazavi A."/>
        </authorList>
    </citation>
    <scope>NUCLEOTIDE SEQUENCE [LARGE SCALE GENOMIC DNA]</scope>
    <source>
        <strain evidence="2 3">ALL</strain>
    </source>
</reference>
<feature type="region of interest" description="Disordered" evidence="1">
    <location>
        <begin position="1"/>
        <end position="73"/>
    </location>
</feature>
<evidence type="ECO:0000256" key="1">
    <source>
        <dbReference type="SAM" id="MobiDB-lite"/>
    </source>
</evidence>
<sequence length="126" mass="13921">MTRSGSSATSRGSSPRPGLSRRSGGDAGIHQNRINARQDDDDLLRECAETRKRQTATETQSAAAQKKFGLGGGRVDTQLGHTCQARPSHGFTFKRLAELALERRDWKEKRERSAEVSHDDHAKHAI</sequence>
<dbReference type="Proteomes" id="UP000298663">
    <property type="component" value="Unassembled WGS sequence"/>
</dbReference>
<gene>
    <name evidence="2" type="ORF">L596_019228</name>
</gene>
<dbReference type="AlphaFoldDB" id="A0A4U5MPY9"/>
<organism evidence="2 3">
    <name type="scientific">Steinernema carpocapsae</name>
    <name type="common">Entomopathogenic nematode</name>
    <dbReference type="NCBI Taxonomy" id="34508"/>
    <lineage>
        <taxon>Eukaryota</taxon>
        <taxon>Metazoa</taxon>
        <taxon>Ecdysozoa</taxon>
        <taxon>Nematoda</taxon>
        <taxon>Chromadorea</taxon>
        <taxon>Rhabditida</taxon>
        <taxon>Tylenchina</taxon>
        <taxon>Panagrolaimomorpha</taxon>
        <taxon>Strongyloidoidea</taxon>
        <taxon>Steinernematidae</taxon>
        <taxon>Steinernema</taxon>
    </lineage>
</organism>
<dbReference type="EMBL" id="AZBU02000006">
    <property type="protein sequence ID" value="TKR71668.1"/>
    <property type="molecule type" value="Genomic_DNA"/>
</dbReference>
<feature type="compositionally biased region" description="Low complexity" evidence="1">
    <location>
        <begin position="56"/>
        <end position="65"/>
    </location>
</feature>
<evidence type="ECO:0000313" key="2">
    <source>
        <dbReference type="EMBL" id="TKR71668.1"/>
    </source>
</evidence>
<feature type="compositionally biased region" description="Low complexity" evidence="1">
    <location>
        <begin position="1"/>
        <end position="22"/>
    </location>
</feature>
<evidence type="ECO:0000313" key="3">
    <source>
        <dbReference type="Proteomes" id="UP000298663"/>
    </source>
</evidence>
<proteinExistence type="predicted"/>
<reference evidence="2 3" key="2">
    <citation type="journal article" date="2019" name="G3 (Bethesda)">
        <title>Hybrid Assembly of the Genome of the Entomopathogenic Nematode Steinernema carpocapsae Identifies the X-Chromosome.</title>
        <authorList>
            <person name="Serra L."/>
            <person name="Macchietto M."/>
            <person name="Macias-Munoz A."/>
            <person name="McGill C.J."/>
            <person name="Rodriguez I.M."/>
            <person name="Rodriguez B."/>
            <person name="Murad R."/>
            <person name="Mortazavi A."/>
        </authorList>
    </citation>
    <scope>NUCLEOTIDE SEQUENCE [LARGE SCALE GENOMIC DNA]</scope>
    <source>
        <strain evidence="2 3">ALL</strain>
    </source>
</reference>
<keyword evidence="3" id="KW-1185">Reference proteome</keyword>
<comment type="caution">
    <text evidence="2">The sequence shown here is derived from an EMBL/GenBank/DDBJ whole genome shotgun (WGS) entry which is preliminary data.</text>
</comment>
<name>A0A4U5MPY9_STECR</name>
<accession>A0A4U5MPY9</accession>
<feature type="region of interest" description="Disordered" evidence="1">
    <location>
        <begin position="105"/>
        <end position="126"/>
    </location>
</feature>
<protein>
    <submittedName>
        <fullName evidence="2">Uncharacterized protein</fullName>
    </submittedName>
</protein>